<dbReference type="InterPro" id="IPR000884">
    <property type="entry name" value="TSP1_rpt"/>
</dbReference>
<evidence type="ECO:0000313" key="9">
    <source>
        <dbReference type="EMBL" id="KAJ9575980.1"/>
    </source>
</evidence>
<gene>
    <name evidence="9" type="ORF">L9F63_007169</name>
</gene>
<evidence type="ECO:0000259" key="8">
    <source>
        <dbReference type="PROSITE" id="PS50900"/>
    </source>
</evidence>
<dbReference type="FunFam" id="2.60.120.830:FF:000001">
    <property type="entry name" value="A disintegrin and metalloproteinase with thrombospondin motifs 1"/>
    <property type="match status" value="1"/>
</dbReference>
<dbReference type="Gene3D" id="2.20.100.10">
    <property type="entry name" value="Thrombospondin type-1 (TSP1) repeat"/>
    <property type="match status" value="6"/>
</dbReference>
<dbReference type="InterPro" id="IPR036383">
    <property type="entry name" value="TSP1_rpt_sf"/>
</dbReference>
<dbReference type="Proteomes" id="UP001233999">
    <property type="component" value="Unassembled WGS sequence"/>
</dbReference>
<dbReference type="PROSITE" id="PS50900">
    <property type="entry name" value="PLAC"/>
    <property type="match status" value="1"/>
</dbReference>
<dbReference type="Pfam" id="PF08686">
    <property type="entry name" value="PLAC"/>
    <property type="match status" value="1"/>
</dbReference>
<evidence type="ECO:0000256" key="1">
    <source>
        <dbReference type="ARBA" id="ARBA00004302"/>
    </source>
</evidence>
<accession>A0AAD8E3K7</accession>
<dbReference type="PANTHER" id="PTHR13723">
    <property type="entry name" value="ADAMTS A DISINTEGRIN AND METALLOPROTEASE WITH THROMBOSPONDIN MOTIFS PROTEASE"/>
    <property type="match status" value="1"/>
</dbReference>
<dbReference type="GO" id="GO:0030198">
    <property type="term" value="P:extracellular matrix organization"/>
    <property type="evidence" value="ECO:0007669"/>
    <property type="project" value="TreeGrafter"/>
</dbReference>
<feature type="signal peptide" evidence="7">
    <location>
        <begin position="1"/>
        <end position="32"/>
    </location>
</feature>
<dbReference type="AlphaFoldDB" id="A0AAD8E3K7"/>
<comment type="subcellular location">
    <subcellularLocation>
        <location evidence="1">Secreted</location>
        <location evidence="1">Extracellular space</location>
        <location evidence="1">Extracellular matrix</location>
        <location evidence="1">Basement membrane</location>
    </subcellularLocation>
</comment>
<feature type="non-terminal residue" evidence="9">
    <location>
        <position position="741"/>
    </location>
</feature>
<evidence type="ECO:0000256" key="2">
    <source>
        <dbReference type="ARBA" id="ARBA00022525"/>
    </source>
</evidence>
<dbReference type="GO" id="GO:0006508">
    <property type="term" value="P:proteolysis"/>
    <property type="evidence" value="ECO:0007669"/>
    <property type="project" value="TreeGrafter"/>
</dbReference>
<keyword evidence="5" id="KW-0084">Basement membrane</keyword>
<evidence type="ECO:0000256" key="4">
    <source>
        <dbReference type="ARBA" id="ARBA00022737"/>
    </source>
</evidence>
<evidence type="ECO:0000256" key="5">
    <source>
        <dbReference type="ARBA" id="ARBA00022869"/>
    </source>
</evidence>
<keyword evidence="3 7" id="KW-0732">Signal</keyword>
<dbReference type="SMART" id="SM00209">
    <property type="entry name" value="TSP1"/>
    <property type="match status" value="6"/>
</dbReference>
<dbReference type="InterPro" id="IPR010294">
    <property type="entry name" value="ADAMTS_spacer1"/>
</dbReference>
<keyword evidence="2" id="KW-0964">Secreted</keyword>
<organism evidence="9 10">
    <name type="scientific">Diploptera punctata</name>
    <name type="common">Pacific beetle cockroach</name>
    <dbReference type="NCBI Taxonomy" id="6984"/>
    <lineage>
        <taxon>Eukaryota</taxon>
        <taxon>Metazoa</taxon>
        <taxon>Ecdysozoa</taxon>
        <taxon>Arthropoda</taxon>
        <taxon>Hexapoda</taxon>
        <taxon>Insecta</taxon>
        <taxon>Pterygota</taxon>
        <taxon>Neoptera</taxon>
        <taxon>Polyneoptera</taxon>
        <taxon>Dictyoptera</taxon>
        <taxon>Blattodea</taxon>
        <taxon>Blaberoidea</taxon>
        <taxon>Blaberidae</taxon>
        <taxon>Diplopterinae</taxon>
        <taxon>Diploptera</taxon>
    </lineage>
</organism>
<dbReference type="InterPro" id="IPR010909">
    <property type="entry name" value="PLAC"/>
</dbReference>
<dbReference type="PROSITE" id="PS50092">
    <property type="entry name" value="TSP1"/>
    <property type="match status" value="6"/>
</dbReference>
<keyword evidence="10" id="KW-1185">Reference proteome</keyword>
<dbReference type="InterPro" id="IPR050439">
    <property type="entry name" value="ADAMTS_ADAMTS-like"/>
</dbReference>
<feature type="chain" id="PRO_5042240010" description="PLAC domain-containing protein" evidence="7">
    <location>
        <begin position="33"/>
        <end position="741"/>
    </location>
</feature>
<dbReference type="PANTHER" id="PTHR13723:SF305">
    <property type="entry name" value="PROTEIN MADD-4"/>
    <property type="match status" value="1"/>
</dbReference>
<proteinExistence type="predicted"/>
<keyword evidence="5" id="KW-0272">Extracellular matrix</keyword>
<evidence type="ECO:0000256" key="6">
    <source>
        <dbReference type="SAM" id="MobiDB-lite"/>
    </source>
</evidence>
<evidence type="ECO:0000256" key="7">
    <source>
        <dbReference type="SAM" id="SignalP"/>
    </source>
</evidence>
<dbReference type="SUPFAM" id="SSF82895">
    <property type="entry name" value="TSP-1 type 1 repeat"/>
    <property type="match status" value="6"/>
</dbReference>
<dbReference type="GO" id="GO:0005604">
    <property type="term" value="C:basement membrane"/>
    <property type="evidence" value="ECO:0007669"/>
    <property type="project" value="UniProtKB-SubCell"/>
</dbReference>
<dbReference type="GO" id="GO:0004222">
    <property type="term" value="F:metalloendopeptidase activity"/>
    <property type="evidence" value="ECO:0007669"/>
    <property type="project" value="TreeGrafter"/>
</dbReference>
<sequence>FWYVNYTRPIPICGNSLDILSFMLLLIAHVGCDGVVGSTKRVDVCGVCGGDNSTCRLVSGLFTRPQLPVGYNLIAQIPRGACNITIQELKQSRNYLALRKTDGNYVINGNWAINWSGEYEAVGTRFTYRRQDANSGEVIDAPGPLLEPVDLMVTLIYQQPNPGIKYEYMLPMKTGDLSPAMMSVPTVPRTSAADNGIIAPPLLLPSGLNNPTDDISVKNASLDYIEKKSNNPLFPYGSEVQGTESQVGDEAHKPQPRNRGRKRKFVWKTTGYTECSKTCGGGTQMALIRCVKEHNQQIVLDKRCPPVDKPLPQAIRCNVKPCPAEWVGGEWSECSVTCGEGIQRRDLMCKQEISPTLTMKVVEGACLSPPILPRTQKCILPACPHSENSPQLENSWKSKWQAGPWGKCSVACGQGVRSRSVKCLGPENGEADDCPLSDKPAYEETCDMGSCATDVQGSWFFTEWTQHCSEDCGTGVQTRKVHCSGLNSDSCDASAKPDQSRACSSDKQCSGKWFTGPWGQCSSGCGHGRQTRDVICATFLRGQYRVALDMNCPSALKPETERPCEAKPCGPEWFLTDWSHCSRECGTGVQKREVKCLDEKQQISSGCPEEKRPISRRTCNTHDCPNSQSATWNSIIGKKNFKIIRKEVKQESDSEFTNGAGDQAPPIEQDEVTHKVQHIKTNILKFTLMHAQFNISGKSGVGLPCNECVDKFRNCHLVVQARLCKYKYYRNSCCHSCHKKS</sequence>
<name>A0AAD8E3K7_DIPPU</name>
<reference evidence="9" key="1">
    <citation type="journal article" date="2023" name="IScience">
        <title>Live-bearing cockroach genome reveals convergent evolutionary mechanisms linked to viviparity in insects and beyond.</title>
        <authorList>
            <person name="Fouks B."/>
            <person name="Harrison M.C."/>
            <person name="Mikhailova A.A."/>
            <person name="Marchal E."/>
            <person name="English S."/>
            <person name="Carruthers M."/>
            <person name="Jennings E.C."/>
            <person name="Chiamaka E.L."/>
            <person name="Frigard R.A."/>
            <person name="Pippel M."/>
            <person name="Attardo G.M."/>
            <person name="Benoit J.B."/>
            <person name="Bornberg-Bauer E."/>
            <person name="Tobe S.S."/>
        </authorList>
    </citation>
    <scope>NUCLEOTIDE SEQUENCE</scope>
    <source>
        <strain evidence="9">Stay&amp;Tobe</strain>
    </source>
</reference>
<evidence type="ECO:0000313" key="10">
    <source>
        <dbReference type="Proteomes" id="UP001233999"/>
    </source>
</evidence>
<protein>
    <recommendedName>
        <fullName evidence="8">PLAC domain-containing protein</fullName>
    </recommendedName>
</protein>
<dbReference type="Pfam" id="PF05986">
    <property type="entry name" value="ADAMTS_spacer1"/>
    <property type="match status" value="1"/>
</dbReference>
<dbReference type="Gene3D" id="2.60.120.830">
    <property type="match status" value="1"/>
</dbReference>
<dbReference type="EMBL" id="JASPKZ010009811">
    <property type="protein sequence ID" value="KAJ9575980.1"/>
    <property type="molecule type" value="Genomic_DNA"/>
</dbReference>
<feature type="domain" description="PLAC" evidence="8">
    <location>
        <begin position="704"/>
        <end position="741"/>
    </location>
</feature>
<keyword evidence="4" id="KW-0677">Repeat</keyword>
<comment type="caution">
    <text evidence="9">The sequence shown here is derived from an EMBL/GenBank/DDBJ whole genome shotgun (WGS) entry which is preliminary data.</text>
</comment>
<dbReference type="Pfam" id="PF19030">
    <property type="entry name" value="TSP1_ADAMTS"/>
    <property type="match status" value="6"/>
</dbReference>
<evidence type="ECO:0000256" key="3">
    <source>
        <dbReference type="ARBA" id="ARBA00022729"/>
    </source>
</evidence>
<dbReference type="FunFam" id="2.20.100.10:FF:000005">
    <property type="entry name" value="ADAM metallopeptidase with thrombospondin type 1 motif 9"/>
    <property type="match status" value="3"/>
</dbReference>
<feature type="region of interest" description="Disordered" evidence="6">
    <location>
        <begin position="233"/>
        <end position="260"/>
    </location>
</feature>
<reference evidence="9" key="2">
    <citation type="submission" date="2023-05" db="EMBL/GenBank/DDBJ databases">
        <authorList>
            <person name="Fouks B."/>
        </authorList>
    </citation>
    <scope>NUCLEOTIDE SEQUENCE</scope>
    <source>
        <strain evidence="9">Stay&amp;Tobe</strain>
        <tissue evidence="9">Testes</tissue>
    </source>
</reference>